<name>A0A516H7V1_9PROT</name>
<dbReference type="SMART" id="SM00345">
    <property type="entry name" value="HTH_GNTR"/>
    <property type="match status" value="1"/>
</dbReference>
<feature type="region of interest" description="Disordered" evidence="4">
    <location>
        <begin position="243"/>
        <end position="269"/>
    </location>
</feature>
<dbReference type="PANTHER" id="PTHR44846">
    <property type="entry name" value="MANNOSYL-D-GLYCERATE TRANSPORT/METABOLISM SYSTEM REPRESSOR MNGR-RELATED"/>
    <property type="match status" value="1"/>
</dbReference>
<accession>A0A516H7V1</accession>
<dbReference type="PANTHER" id="PTHR44846:SF1">
    <property type="entry name" value="MANNOSYL-D-GLYCERATE TRANSPORT_METABOLISM SYSTEM REPRESSOR MNGR-RELATED"/>
    <property type="match status" value="1"/>
</dbReference>
<dbReference type="SUPFAM" id="SSF64288">
    <property type="entry name" value="Chorismate lyase-like"/>
    <property type="match status" value="1"/>
</dbReference>
<gene>
    <name evidence="6" type="ORF">FNB15_20015</name>
</gene>
<dbReference type="SUPFAM" id="SSF46785">
    <property type="entry name" value="Winged helix' DNA-binding domain"/>
    <property type="match status" value="1"/>
</dbReference>
<keyword evidence="1" id="KW-0805">Transcription regulation</keyword>
<keyword evidence="7" id="KW-1185">Reference proteome</keyword>
<dbReference type="Proteomes" id="UP000317496">
    <property type="component" value="Chromosome"/>
</dbReference>
<evidence type="ECO:0000256" key="4">
    <source>
        <dbReference type="SAM" id="MobiDB-lite"/>
    </source>
</evidence>
<dbReference type="KEGG" id="fer:FNB15_20015"/>
<dbReference type="InterPro" id="IPR050679">
    <property type="entry name" value="Bact_HTH_transcr_reg"/>
</dbReference>
<dbReference type="AlphaFoldDB" id="A0A516H7V1"/>
<evidence type="ECO:0000256" key="2">
    <source>
        <dbReference type="ARBA" id="ARBA00023125"/>
    </source>
</evidence>
<sequence length="269" mass="29460">MPTPLYHQIFLILRGQIVEGRLKPGAQVPGEEELARQFNVSRITARRALAELAAEGLVTRGRGRGTHVAARDHEPPPVHGGVEGLIENLMAMGLKTQVELLDFSYEAAAPDVAAALRIAPGEEVQRSVRVRSLVDGPFSYLTTYVPADIGRKFGRKELGREPLLGLLEKSGVVIDSAEQTLSATLADTRVAPALKTVIGAPLLRISRIVQDRSGRPVEYIVGLYRPDRYQFRMSLDRVRGEDRNTWSASVAPATGEPSAAPRSRNREKK</sequence>
<keyword evidence="3" id="KW-0804">Transcription</keyword>
<reference evidence="6 7" key="1">
    <citation type="submission" date="2019-07" db="EMBL/GenBank/DDBJ databases">
        <title>Genome sequencing for Ferrovibrio sp. K5.</title>
        <authorList>
            <person name="Park S.-J."/>
        </authorList>
    </citation>
    <scope>NUCLEOTIDE SEQUENCE [LARGE SCALE GENOMIC DNA]</scope>
    <source>
        <strain evidence="6 7">K5</strain>
    </source>
</reference>
<dbReference type="InterPro" id="IPR028978">
    <property type="entry name" value="Chorismate_lyase_/UTRA_dom_sf"/>
</dbReference>
<dbReference type="InterPro" id="IPR036388">
    <property type="entry name" value="WH-like_DNA-bd_sf"/>
</dbReference>
<dbReference type="Gene3D" id="1.10.10.10">
    <property type="entry name" value="Winged helix-like DNA-binding domain superfamily/Winged helix DNA-binding domain"/>
    <property type="match status" value="1"/>
</dbReference>
<dbReference type="SMART" id="SM00866">
    <property type="entry name" value="UTRA"/>
    <property type="match status" value="1"/>
</dbReference>
<dbReference type="GO" id="GO:0045892">
    <property type="term" value="P:negative regulation of DNA-templated transcription"/>
    <property type="evidence" value="ECO:0007669"/>
    <property type="project" value="TreeGrafter"/>
</dbReference>
<dbReference type="EMBL" id="CP041636">
    <property type="protein sequence ID" value="QDO99843.1"/>
    <property type="molecule type" value="Genomic_DNA"/>
</dbReference>
<evidence type="ECO:0000313" key="7">
    <source>
        <dbReference type="Proteomes" id="UP000317496"/>
    </source>
</evidence>
<proteinExistence type="predicted"/>
<evidence type="ECO:0000256" key="3">
    <source>
        <dbReference type="ARBA" id="ARBA00023163"/>
    </source>
</evidence>
<evidence type="ECO:0000256" key="1">
    <source>
        <dbReference type="ARBA" id="ARBA00023015"/>
    </source>
</evidence>
<dbReference type="Gene3D" id="3.40.1410.10">
    <property type="entry name" value="Chorismate lyase-like"/>
    <property type="match status" value="1"/>
</dbReference>
<protein>
    <submittedName>
        <fullName evidence="6">GntR family transcriptional regulator</fullName>
    </submittedName>
</protein>
<dbReference type="OrthoDB" id="7334968at2"/>
<dbReference type="PROSITE" id="PS50949">
    <property type="entry name" value="HTH_GNTR"/>
    <property type="match status" value="1"/>
</dbReference>
<dbReference type="PRINTS" id="PR00035">
    <property type="entry name" value="HTHGNTR"/>
</dbReference>
<dbReference type="InterPro" id="IPR000524">
    <property type="entry name" value="Tscrpt_reg_HTH_GntR"/>
</dbReference>
<organism evidence="6 7">
    <name type="scientific">Ferrovibrio terrae</name>
    <dbReference type="NCBI Taxonomy" id="2594003"/>
    <lineage>
        <taxon>Bacteria</taxon>
        <taxon>Pseudomonadati</taxon>
        <taxon>Pseudomonadota</taxon>
        <taxon>Alphaproteobacteria</taxon>
        <taxon>Rhodospirillales</taxon>
        <taxon>Rhodospirillaceae</taxon>
        <taxon>Ferrovibrio</taxon>
    </lineage>
</organism>
<dbReference type="GO" id="GO:0003677">
    <property type="term" value="F:DNA binding"/>
    <property type="evidence" value="ECO:0007669"/>
    <property type="project" value="UniProtKB-KW"/>
</dbReference>
<dbReference type="GO" id="GO:0003700">
    <property type="term" value="F:DNA-binding transcription factor activity"/>
    <property type="evidence" value="ECO:0007669"/>
    <property type="project" value="InterPro"/>
</dbReference>
<dbReference type="Pfam" id="PF00392">
    <property type="entry name" value="GntR"/>
    <property type="match status" value="1"/>
</dbReference>
<dbReference type="InterPro" id="IPR036390">
    <property type="entry name" value="WH_DNA-bd_sf"/>
</dbReference>
<dbReference type="InterPro" id="IPR011663">
    <property type="entry name" value="UTRA"/>
</dbReference>
<evidence type="ECO:0000313" key="6">
    <source>
        <dbReference type="EMBL" id="QDO99843.1"/>
    </source>
</evidence>
<feature type="domain" description="HTH gntR-type" evidence="5">
    <location>
        <begin position="3"/>
        <end position="71"/>
    </location>
</feature>
<dbReference type="CDD" id="cd07377">
    <property type="entry name" value="WHTH_GntR"/>
    <property type="match status" value="1"/>
</dbReference>
<evidence type="ECO:0000259" key="5">
    <source>
        <dbReference type="PROSITE" id="PS50949"/>
    </source>
</evidence>
<dbReference type="Pfam" id="PF07702">
    <property type="entry name" value="UTRA"/>
    <property type="match status" value="1"/>
</dbReference>
<keyword evidence="2" id="KW-0238">DNA-binding</keyword>